<evidence type="ECO:0000313" key="2">
    <source>
        <dbReference type="Proteomes" id="UP000183832"/>
    </source>
</evidence>
<evidence type="ECO:0000313" key="1">
    <source>
        <dbReference type="EMBL" id="CRK92825.1"/>
    </source>
</evidence>
<reference evidence="1 2" key="1">
    <citation type="submission" date="2015-04" db="EMBL/GenBank/DDBJ databases">
        <authorList>
            <person name="Syromyatnikov M.Y."/>
            <person name="Popov V.N."/>
        </authorList>
    </citation>
    <scope>NUCLEOTIDE SEQUENCE [LARGE SCALE GENOMIC DNA]</scope>
</reference>
<gene>
    <name evidence="1" type="ORF">CLUMA_CG006455</name>
</gene>
<name>A0A1J1I383_9DIPT</name>
<proteinExistence type="predicted"/>
<dbReference type="Proteomes" id="UP000183832">
    <property type="component" value="Unassembled WGS sequence"/>
</dbReference>
<organism evidence="1 2">
    <name type="scientific">Clunio marinus</name>
    <dbReference type="NCBI Taxonomy" id="568069"/>
    <lineage>
        <taxon>Eukaryota</taxon>
        <taxon>Metazoa</taxon>
        <taxon>Ecdysozoa</taxon>
        <taxon>Arthropoda</taxon>
        <taxon>Hexapoda</taxon>
        <taxon>Insecta</taxon>
        <taxon>Pterygota</taxon>
        <taxon>Neoptera</taxon>
        <taxon>Endopterygota</taxon>
        <taxon>Diptera</taxon>
        <taxon>Nematocera</taxon>
        <taxon>Chironomoidea</taxon>
        <taxon>Chironomidae</taxon>
        <taxon>Clunio</taxon>
    </lineage>
</organism>
<keyword evidence="2" id="KW-1185">Reference proteome</keyword>
<dbReference type="EMBL" id="CVRI01000035">
    <property type="protein sequence ID" value="CRK92825.1"/>
    <property type="molecule type" value="Genomic_DNA"/>
</dbReference>
<sequence length="59" mass="7011">MKDCCSKSQLVKHKLHPEKRFHKEIRLSHHNFCQLMKNLKSLGIENNQKCVDSSTYKKI</sequence>
<dbReference type="AlphaFoldDB" id="A0A1J1I383"/>
<accession>A0A1J1I383</accession>
<protein>
    <submittedName>
        <fullName evidence="1">CLUMA_CG006455, isoform A</fullName>
    </submittedName>
</protein>